<evidence type="ECO:0000256" key="2">
    <source>
        <dbReference type="ARBA" id="ARBA00023235"/>
    </source>
</evidence>
<evidence type="ECO:0000256" key="3">
    <source>
        <dbReference type="PIRSR" id="PIRSR005384-1"/>
    </source>
</evidence>
<dbReference type="GO" id="GO:0005975">
    <property type="term" value="P:carbohydrate metabolic process"/>
    <property type="evidence" value="ECO:0007669"/>
    <property type="project" value="InterPro"/>
</dbReference>
<dbReference type="InterPro" id="IPR004785">
    <property type="entry name" value="RpiB"/>
</dbReference>
<reference evidence="6" key="1">
    <citation type="journal article" date="2013" name="ISME J.">
        <title>A small predatory core genome in the divergent marine Bacteriovorax marinus SJ and the terrestrial Bdellovibrio bacteriovorus.</title>
        <authorList>
            <person name="Crossman L.C."/>
            <person name="Chen H."/>
            <person name="Cerdeno-Tarraga A.M."/>
            <person name="Brooks K."/>
            <person name="Quail M.A."/>
            <person name="Pineiro S.A."/>
            <person name="Hobley L."/>
            <person name="Sockett R.E."/>
            <person name="Bentley S.D."/>
            <person name="Parkhill J."/>
            <person name="Williams H.N."/>
            <person name="Stine O.C."/>
        </authorList>
    </citation>
    <scope>NUCLEOTIDE SEQUENCE [LARGE SCALE GENOMIC DNA]</scope>
    <source>
        <strain evidence="6">ATCC BAA-682 / DSM 15412 / SJ</strain>
    </source>
</reference>
<dbReference type="OrthoDB" id="5292776at2"/>
<dbReference type="PANTHER" id="PTHR30345:SF0">
    <property type="entry name" value="DNA DAMAGE-REPAIR_TOLERATION PROTEIN DRT102"/>
    <property type="match status" value="1"/>
</dbReference>
<dbReference type="NCBIfam" id="TIGR01120">
    <property type="entry name" value="rpiB"/>
    <property type="match status" value="1"/>
</dbReference>
<feature type="binding site" evidence="4">
    <location>
        <position position="135"/>
    </location>
    <ligand>
        <name>D-ribulose 5-phosphate</name>
        <dbReference type="ChEBI" id="CHEBI:58121"/>
    </ligand>
</feature>
<accession>E1WZA7</accession>
<evidence type="ECO:0000313" key="5">
    <source>
        <dbReference type="EMBL" id="CBW27795.1"/>
    </source>
</evidence>
<dbReference type="PIRSF" id="PIRSF005384">
    <property type="entry name" value="RpiB_LacA_B"/>
    <property type="match status" value="1"/>
</dbReference>
<dbReference type="HOGENOM" id="CLU_091396_4_1_7"/>
<keyword evidence="2 5" id="KW-0413">Isomerase</keyword>
<feature type="binding site" evidence="4">
    <location>
        <begin position="65"/>
        <end position="69"/>
    </location>
    <ligand>
        <name>D-ribulose 5-phosphate</name>
        <dbReference type="ChEBI" id="CHEBI:58121"/>
    </ligand>
</feature>
<dbReference type="KEGG" id="bmx:BMS_3033"/>
<feature type="binding site" evidence="4">
    <location>
        <position position="108"/>
    </location>
    <ligand>
        <name>D-ribulose 5-phosphate</name>
        <dbReference type="ChEBI" id="CHEBI:58121"/>
    </ligand>
</feature>
<dbReference type="InterPro" id="IPR003500">
    <property type="entry name" value="RpiB_LacA_LacB"/>
</dbReference>
<dbReference type="EMBL" id="FQ312005">
    <property type="protein sequence ID" value="CBW27795.1"/>
    <property type="molecule type" value="Genomic_DNA"/>
</dbReference>
<proteinExistence type="inferred from homology"/>
<feature type="binding site" evidence="4">
    <location>
        <begin position="8"/>
        <end position="9"/>
    </location>
    <ligand>
        <name>D-ribulose 5-phosphate</name>
        <dbReference type="ChEBI" id="CHEBI:58121"/>
    </ligand>
</feature>
<protein>
    <submittedName>
        <fullName evidence="5">Ribose 5-phosphate isomerase</fullName>
    </submittedName>
</protein>
<evidence type="ECO:0000313" key="6">
    <source>
        <dbReference type="Proteomes" id="UP000008963"/>
    </source>
</evidence>
<dbReference type="AlphaFoldDB" id="E1WZA7"/>
<gene>
    <name evidence="5" type="primary">rpiB</name>
    <name evidence="5" type="ordered locus">BMS_3033</name>
</gene>
<feature type="active site" description="Proton acceptor" evidence="3">
    <location>
        <position position="64"/>
    </location>
</feature>
<feature type="active site" description="Proton donor" evidence="3">
    <location>
        <position position="97"/>
    </location>
</feature>
<comment type="similarity">
    <text evidence="1">Belongs to the LacAB/RpiB family.</text>
</comment>
<organism evidence="5 6">
    <name type="scientific">Halobacteriovorax marinus (strain ATCC BAA-682 / DSM 15412 / SJ)</name>
    <name type="common">Bacteriovorax marinus</name>
    <dbReference type="NCBI Taxonomy" id="862908"/>
    <lineage>
        <taxon>Bacteria</taxon>
        <taxon>Pseudomonadati</taxon>
        <taxon>Bdellovibrionota</taxon>
        <taxon>Bacteriovoracia</taxon>
        <taxon>Bacteriovoracales</taxon>
        <taxon>Halobacteriovoraceae</taxon>
        <taxon>Halobacteriovorax</taxon>
    </lineage>
</organism>
<dbReference type="NCBIfam" id="NF004051">
    <property type="entry name" value="PRK05571.1"/>
    <property type="match status" value="1"/>
</dbReference>
<sequence>MKIYIGCDHAAFEEKEILKKFLTDLGHQIDDVGTHENSRCDYPDYASALAKGVVRDGVKGILLCGSGIGVSMVANRYKGARAALCRTEKDAILSIEHNNANILCVGARINTMDEIKSITKAWLGAEFQEGRHTDRVAMFNDIGEDV</sequence>
<dbReference type="SUPFAM" id="SSF89623">
    <property type="entry name" value="Ribose/Galactose isomerase RpiB/AlsB"/>
    <property type="match status" value="1"/>
</dbReference>
<dbReference type="GO" id="GO:0016861">
    <property type="term" value="F:intramolecular oxidoreductase activity, interconverting aldoses and ketoses"/>
    <property type="evidence" value="ECO:0007669"/>
    <property type="project" value="UniProtKB-ARBA"/>
</dbReference>
<dbReference type="RefSeq" id="WP_014245566.1">
    <property type="nucleotide sequence ID" value="NC_016620.1"/>
</dbReference>
<dbReference type="Proteomes" id="UP000008963">
    <property type="component" value="Chromosome"/>
</dbReference>
<dbReference type="PATRIC" id="fig|862908.3.peg.2901"/>
<feature type="binding site" evidence="4">
    <location>
        <position position="131"/>
    </location>
    <ligand>
        <name>D-ribulose 5-phosphate</name>
        <dbReference type="ChEBI" id="CHEBI:58121"/>
    </ligand>
</feature>
<dbReference type="Gene3D" id="3.40.1400.10">
    <property type="entry name" value="Sugar-phosphate isomerase, RpiB/LacA/LacB"/>
    <property type="match status" value="1"/>
</dbReference>
<dbReference type="eggNOG" id="COG0698">
    <property type="taxonomic scope" value="Bacteria"/>
</dbReference>
<evidence type="ECO:0000256" key="4">
    <source>
        <dbReference type="PIRSR" id="PIRSR005384-2"/>
    </source>
</evidence>
<dbReference type="STRING" id="862908.BMS_3033"/>
<dbReference type="PANTHER" id="PTHR30345">
    <property type="entry name" value="RIBOSE-5-PHOSPHATE ISOMERASE B"/>
    <property type="match status" value="1"/>
</dbReference>
<dbReference type="InterPro" id="IPR036569">
    <property type="entry name" value="RpiB_LacA_LacB_sf"/>
</dbReference>
<keyword evidence="6" id="KW-1185">Reference proteome</keyword>
<evidence type="ECO:0000256" key="1">
    <source>
        <dbReference type="ARBA" id="ARBA00008754"/>
    </source>
</evidence>
<feature type="binding site" evidence="4">
    <location>
        <position position="98"/>
    </location>
    <ligand>
        <name>D-ribulose 5-phosphate</name>
        <dbReference type="ChEBI" id="CHEBI:58121"/>
    </ligand>
</feature>
<dbReference type="Pfam" id="PF02502">
    <property type="entry name" value="LacAB_rpiB"/>
    <property type="match status" value="1"/>
</dbReference>
<dbReference type="NCBIfam" id="TIGR00689">
    <property type="entry name" value="rpiB_lacA_lacB"/>
    <property type="match status" value="1"/>
</dbReference>
<name>E1WZA7_HALMS</name>